<evidence type="ECO:0000256" key="3">
    <source>
        <dbReference type="ARBA" id="ARBA00022989"/>
    </source>
</evidence>
<dbReference type="STRING" id="1188229.GlitD10_1380"/>
<dbReference type="RefSeq" id="WP_071454248.1">
    <property type="nucleotide sequence ID" value="NZ_CP017675.1"/>
</dbReference>
<feature type="domain" description="G" evidence="6">
    <location>
        <begin position="42"/>
        <end position="151"/>
    </location>
</feature>
<keyword evidence="8" id="KW-1185">Reference proteome</keyword>
<evidence type="ECO:0000256" key="5">
    <source>
        <dbReference type="SAM" id="Phobius"/>
    </source>
</evidence>
<dbReference type="InterPro" id="IPR021147">
    <property type="entry name" value="DUF697"/>
</dbReference>
<evidence type="ECO:0000256" key="2">
    <source>
        <dbReference type="ARBA" id="ARBA00022692"/>
    </source>
</evidence>
<dbReference type="InterPro" id="IPR006073">
    <property type="entry name" value="GTP-bd"/>
</dbReference>
<evidence type="ECO:0000256" key="1">
    <source>
        <dbReference type="ARBA" id="ARBA00004141"/>
    </source>
</evidence>
<dbReference type="CDD" id="cd00880">
    <property type="entry name" value="Era_like"/>
    <property type="match status" value="1"/>
</dbReference>
<gene>
    <name evidence="7" type="ORF">GlitD10_1380</name>
</gene>
<evidence type="ECO:0000313" key="8">
    <source>
        <dbReference type="Proteomes" id="UP000180235"/>
    </source>
</evidence>
<dbReference type="InterPro" id="IPR027417">
    <property type="entry name" value="P-loop_NTPase"/>
</dbReference>
<dbReference type="AlphaFoldDB" id="A0A1J0ACP0"/>
<sequence>MGQVGIYPVLDWAALRGLWCYEQARVLATGSVRQRLETGRVRVVALGLVGRGKSSLLNALVGEPVFATGARHGVTRGAQAVLWCPGDRPVELVDTPGLDEVGASAALGVWELALGAELVLLVLSGDPNRLEMGILSRLVRSGKPVVVVMNKMDQYPPQAQAQLQARWQAGKLVRWVAPADVVWVAAQPTGWQKTATGTVVRQPLAPQVSGLRQGLAQHLATLAPALLALNALQMTAQNPPLSTPPGQIEALIWRASSTKALAVAVNPLLGVDLLVGAAMDGALLLRLARRAGTTLTPVEATKLLHLIAYSLGGLGVGGSLLKGLLGWGGAVAFLPYLAVATGQGAVAGLATYVLGRLGWQYCVQGKTWGTGSARAHIHRWVGAIDQGAVLERLRHYLHHPPGHGIQ</sequence>
<feature type="transmembrane region" description="Helical" evidence="5">
    <location>
        <begin position="333"/>
        <end position="354"/>
    </location>
</feature>
<dbReference type="SUPFAM" id="SSF52540">
    <property type="entry name" value="P-loop containing nucleoside triphosphate hydrolases"/>
    <property type="match status" value="1"/>
</dbReference>
<evidence type="ECO:0000259" key="6">
    <source>
        <dbReference type="Pfam" id="PF01926"/>
    </source>
</evidence>
<dbReference type="OrthoDB" id="494524at2"/>
<dbReference type="PANTHER" id="PTHR42714:SF6">
    <property type="entry name" value="TRANSLATION INITIATION FACTOR IF-2"/>
    <property type="match status" value="1"/>
</dbReference>
<dbReference type="KEGG" id="glt:GlitD10_1380"/>
<feature type="transmembrane region" description="Helical" evidence="5">
    <location>
        <begin position="264"/>
        <end position="285"/>
    </location>
</feature>
<dbReference type="Proteomes" id="UP000180235">
    <property type="component" value="Chromosome"/>
</dbReference>
<keyword evidence="3 5" id="KW-1133">Transmembrane helix</keyword>
<dbReference type="GO" id="GO:0002098">
    <property type="term" value="P:tRNA wobble uridine modification"/>
    <property type="evidence" value="ECO:0007669"/>
    <property type="project" value="TreeGrafter"/>
</dbReference>
<dbReference type="Pfam" id="PF01926">
    <property type="entry name" value="MMR_HSR1"/>
    <property type="match status" value="1"/>
</dbReference>
<proteinExistence type="predicted"/>
<dbReference type="GO" id="GO:0030488">
    <property type="term" value="P:tRNA methylation"/>
    <property type="evidence" value="ECO:0007669"/>
    <property type="project" value="TreeGrafter"/>
</dbReference>
<accession>A0A1J0ACP0</accession>
<evidence type="ECO:0000256" key="4">
    <source>
        <dbReference type="ARBA" id="ARBA00023136"/>
    </source>
</evidence>
<dbReference type="GO" id="GO:0016020">
    <property type="term" value="C:membrane"/>
    <property type="evidence" value="ECO:0007669"/>
    <property type="project" value="UniProtKB-SubCell"/>
</dbReference>
<dbReference type="Gene3D" id="3.40.50.300">
    <property type="entry name" value="P-loop containing nucleotide triphosphate hydrolases"/>
    <property type="match status" value="1"/>
</dbReference>
<organism evidence="7 8">
    <name type="scientific">Gloeomargarita lithophora Alchichica-D10</name>
    <dbReference type="NCBI Taxonomy" id="1188229"/>
    <lineage>
        <taxon>Bacteria</taxon>
        <taxon>Bacillati</taxon>
        <taxon>Cyanobacteriota</taxon>
        <taxon>Cyanophyceae</taxon>
        <taxon>Gloeomargaritales</taxon>
        <taxon>Gloeomargaritaceae</taxon>
        <taxon>Gloeomargarita</taxon>
    </lineage>
</organism>
<dbReference type="EMBL" id="CP017675">
    <property type="protein sequence ID" value="APB33701.1"/>
    <property type="molecule type" value="Genomic_DNA"/>
</dbReference>
<dbReference type="PANTHER" id="PTHR42714">
    <property type="entry name" value="TRNA MODIFICATION GTPASE GTPBP3"/>
    <property type="match status" value="1"/>
</dbReference>
<dbReference type="GO" id="GO:0005737">
    <property type="term" value="C:cytoplasm"/>
    <property type="evidence" value="ECO:0007669"/>
    <property type="project" value="TreeGrafter"/>
</dbReference>
<dbReference type="GO" id="GO:0005525">
    <property type="term" value="F:GTP binding"/>
    <property type="evidence" value="ECO:0007669"/>
    <property type="project" value="InterPro"/>
</dbReference>
<evidence type="ECO:0000313" key="7">
    <source>
        <dbReference type="EMBL" id="APB33701.1"/>
    </source>
</evidence>
<reference evidence="7 8" key="1">
    <citation type="submission" date="2016-10" db="EMBL/GenBank/DDBJ databases">
        <title>Description of Gloeomargarita lithophora gen. nov., sp. nov., a thylakoid-bearing basal-branching cyanobacterium with intracellular carbonates, and proposal for Gloeomargaritales ord. nov.</title>
        <authorList>
            <person name="Moreira D."/>
            <person name="Tavera R."/>
            <person name="Benzerara K."/>
            <person name="Skouri-Panet F."/>
            <person name="Couradeau E."/>
            <person name="Gerard E."/>
            <person name="Loussert C."/>
            <person name="Novelo E."/>
            <person name="Zivanovic Y."/>
            <person name="Lopez-Garcia P."/>
        </authorList>
    </citation>
    <scope>NUCLEOTIDE SEQUENCE [LARGE SCALE GENOMIC DNA]</scope>
    <source>
        <strain evidence="7 8">D10</strain>
    </source>
</reference>
<feature type="transmembrane region" description="Helical" evidence="5">
    <location>
        <begin position="306"/>
        <end position="327"/>
    </location>
</feature>
<protein>
    <submittedName>
        <fullName evidence="7">GTPase SAR1 and related small G proteins</fullName>
    </submittedName>
</protein>
<dbReference type="Pfam" id="PF05128">
    <property type="entry name" value="DUF697"/>
    <property type="match status" value="1"/>
</dbReference>
<keyword evidence="2 5" id="KW-0812">Transmembrane</keyword>
<comment type="subcellular location">
    <subcellularLocation>
        <location evidence="1">Membrane</location>
        <topology evidence="1">Multi-pass membrane protein</topology>
    </subcellularLocation>
</comment>
<name>A0A1J0ACP0_9CYAN</name>
<keyword evidence="4 5" id="KW-0472">Membrane</keyword>